<dbReference type="EMBL" id="FNZK01000020">
    <property type="protein sequence ID" value="SEJ86454.1"/>
    <property type="molecule type" value="Genomic_DNA"/>
</dbReference>
<evidence type="ECO:0000256" key="1">
    <source>
        <dbReference type="SAM" id="Phobius"/>
    </source>
</evidence>
<keyword evidence="1" id="KW-1133">Transmembrane helix</keyword>
<evidence type="ECO:0000313" key="3">
    <source>
        <dbReference type="Proteomes" id="UP000199662"/>
    </source>
</evidence>
<accession>A0A1H7CB18</accession>
<protein>
    <submittedName>
        <fullName evidence="2">Uncharacterized protein</fullName>
    </submittedName>
</protein>
<organism evidence="2 3">
    <name type="scientific">Propionispira arboris</name>
    <dbReference type="NCBI Taxonomy" id="84035"/>
    <lineage>
        <taxon>Bacteria</taxon>
        <taxon>Bacillati</taxon>
        <taxon>Bacillota</taxon>
        <taxon>Negativicutes</taxon>
        <taxon>Selenomonadales</taxon>
        <taxon>Selenomonadaceae</taxon>
        <taxon>Propionispira</taxon>
    </lineage>
</organism>
<keyword evidence="1" id="KW-0812">Transmembrane</keyword>
<sequence length="67" mass="7910">MIDLFIKLKDRIVHGNFETHLVVGLICLGVGIFIIQKVFYKLLKIITKKPIFHTPYCIVHLKEYPHY</sequence>
<gene>
    <name evidence="2" type="ORF">SAMN05660742_12073</name>
</gene>
<dbReference type="Proteomes" id="UP000199662">
    <property type="component" value="Unassembled WGS sequence"/>
</dbReference>
<evidence type="ECO:0000313" key="2">
    <source>
        <dbReference type="EMBL" id="SEJ86454.1"/>
    </source>
</evidence>
<keyword evidence="3" id="KW-1185">Reference proteome</keyword>
<keyword evidence="1" id="KW-0472">Membrane</keyword>
<dbReference type="STRING" id="84035.SAMN05660742_12073"/>
<dbReference type="AlphaFoldDB" id="A0A1H7CB18"/>
<proteinExistence type="predicted"/>
<reference evidence="2 3" key="1">
    <citation type="submission" date="2016-10" db="EMBL/GenBank/DDBJ databases">
        <authorList>
            <person name="de Groot N.N."/>
        </authorList>
    </citation>
    <scope>NUCLEOTIDE SEQUENCE [LARGE SCALE GENOMIC DNA]</scope>
    <source>
        <strain evidence="2 3">DSM 2179</strain>
    </source>
</reference>
<name>A0A1H7CB18_9FIRM</name>
<feature type="transmembrane region" description="Helical" evidence="1">
    <location>
        <begin position="20"/>
        <end position="40"/>
    </location>
</feature>